<evidence type="ECO:0000313" key="1">
    <source>
        <dbReference type="EMBL" id="OHU46121.1"/>
    </source>
</evidence>
<reference evidence="1 2" key="1">
    <citation type="submission" date="2016-10" db="EMBL/GenBank/DDBJ databases">
        <title>Evaluation of Human, Veterinary and Environmental Mycobacterium chelonae Isolates by Core Genome Phylogenomic Analysis, Targeted Gene Comparison, and Anti-microbial Susceptibility Patterns: A Tale of Mistaken Identities.</title>
        <authorList>
            <person name="Fogelson S.B."/>
            <person name="Camus A.C."/>
            <person name="Lorenz W."/>
            <person name="Vasireddy R."/>
            <person name="Vasireddy S."/>
            <person name="Smith T."/>
            <person name="Brown-Elliott B.A."/>
            <person name="Wallace R.J.Jr."/>
            <person name="Hasan N.A."/>
            <person name="Reischl U."/>
            <person name="Sanchez S."/>
        </authorList>
    </citation>
    <scope>NUCLEOTIDE SEQUENCE [LARGE SCALE GENOMIC DNA]</scope>
    <source>
        <strain evidence="1 2">15515</strain>
    </source>
</reference>
<proteinExistence type="predicted"/>
<accession>A0A1S1LCG7</accession>
<comment type="caution">
    <text evidence="1">The sequence shown here is derived from an EMBL/GenBank/DDBJ whole genome shotgun (WGS) entry which is preliminary data.</text>
</comment>
<organism evidence="1 2">
    <name type="scientific">Mycobacteroides chelonae</name>
    <name type="common">Mycobacterium chelonae</name>
    <dbReference type="NCBI Taxonomy" id="1774"/>
    <lineage>
        <taxon>Bacteria</taxon>
        <taxon>Bacillati</taxon>
        <taxon>Actinomycetota</taxon>
        <taxon>Actinomycetes</taxon>
        <taxon>Mycobacteriales</taxon>
        <taxon>Mycobacteriaceae</taxon>
        <taxon>Mycobacteroides</taxon>
    </lineage>
</organism>
<gene>
    <name evidence="1" type="ORF">BKG82_28500</name>
</gene>
<dbReference type="Proteomes" id="UP000180043">
    <property type="component" value="Unassembled WGS sequence"/>
</dbReference>
<protein>
    <submittedName>
        <fullName evidence="1">Uncharacterized protein</fullName>
    </submittedName>
</protein>
<name>A0A1S1LCG7_MYCCH</name>
<evidence type="ECO:0000313" key="2">
    <source>
        <dbReference type="Proteomes" id="UP000180043"/>
    </source>
</evidence>
<sequence>MHLALALLGRLSVVGGVQGPARMMRELVIEHDEGGRAYWGVEMHVTSTNFAELTAAVRRLLTARGPLPYEVIVASLAQPGGVLGGDSDDLLMEVLVQDSMEFVVLLDGRFGWAPTLLDGRIFTCRLTHAEVEGDFINLWPDLLPFYPLGSGSQARGVDRLRSGVLVEDDGMSAALRKRGVEPGAITGGTAALFPVGMFDAMDVRGDCLVGVRVVEGALCVESVAEPLPRDLSSQLAQLVAGEGQAEELAAVVWQLCADDESAFRAPAAPITDLAVAGGLSLSVASDRVAPSGFDWDTVPPRVWG</sequence>
<dbReference type="EMBL" id="MLIQ01000049">
    <property type="protein sequence ID" value="OHU46121.1"/>
    <property type="molecule type" value="Genomic_DNA"/>
</dbReference>
<dbReference type="AlphaFoldDB" id="A0A1S1LCG7"/>